<protein>
    <submittedName>
        <fullName evidence="2">Uncharacterized protein</fullName>
    </submittedName>
</protein>
<dbReference type="EMBL" id="JAENGY010000455">
    <property type="protein sequence ID" value="KAG6962523.1"/>
    <property type="molecule type" value="Genomic_DNA"/>
</dbReference>
<dbReference type="Proteomes" id="UP000709295">
    <property type="component" value="Unassembled WGS sequence"/>
</dbReference>
<keyword evidence="3" id="KW-1185">Reference proteome</keyword>
<proteinExistence type="predicted"/>
<sequence>MATFFSGLKRLLSAKFQSGAPKESGKAPLPYSLYQQLCGATLERQDAGLAHFFLNDAMELNVSFVESVQALCTQQLRAHNDSVGCTMHKSKTNQEGTGTKDPCHVYANPRRP</sequence>
<gene>
    <name evidence="2" type="ORF">JG688_00008545</name>
</gene>
<comment type="caution">
    <text evidence="2">The sequence shown here is derived from an EMBL/GenBank/DDBJ whole genome shotgun (WGS) entry which is preliminary data.</text>
</comment>
<evidence type="ECO:0000313" key="3">
    <source>
        <dbReference type="Proteomes" id="UP000709295"/>
    </source>
</evidence>
<organism evidence="2 3">
    <name type="scientific">Phytophthora aleatoria</name>
    <dbReference type="NCBI Taxonomy" id="2496075"/>
    <lineage>
        <taxon>Eukaryota</taxon>
        <taxon>Sar</taxon>
        <taxon>Stramenopiles</taxon>
        <taxon>Oomycota</taxon>
        <taxon>Peronosporomycetes</taxon>
        <taxon>Peronosporales</taxon>
        <taxon>Peronosporaceae</taxon>
        <taxon>Phytophthora</taxon>
    </lineage>
</organism>
<feature type="region of interest" description="Disordered" evidence="1">
    <location>
        <begin position="89"/>
        <end position="112"/>
    </location>
</feature>
<reference evidence="2" key="1">
    <citation type="submission" date="2021-01" db="EMBL/GenBank/DDBJ databases">
        <title>Phytophthora aleatoria, a newly-described species from Pinus radiata is distinct from Phytophthora cactorum isolates based on comparative genomics.</title>
        <authorList>
            <person name="Mcdougal R."/>
            <person name="Panda P."/>
            <person name="Williams N."/>
            <person name="Studholme D.J."/>
        </authorList>
    </citation>
    <scope>NUCLEOTIDE SEQUENCE</scope>
    <source>
        <strain evidence="2">NZFS 4037</strain>
    </source>
</reference>
<name>A0A8J5IHU1_9STRA</name>
<evidence type="ECO:0000256" key="1">
    <source>
        <dbReference type="SAM" id="MobiDB-lite"/>
    </source>
</evidence>
<accession>A0A8J5IHU1</accession>
<dbReference type="AlphaFoldDB" id="A0A8J5IHU1"/>
<evidence type="ECO:0000313" key="2">
    <source>
        <dbReference type="EMBL" id="KAG6962523.1"/>
    </source>
</evidence>